<protein>
    <submittedName>
        <fullName evidence="7">Kojibiose phosphorylase</fullName>
    </submittedName>
</protein>
<dbReference type="Gene3D" id="2.70.98.40">
    <property type="entry name" value="Glycoside hydrolase, family 65, N-terminal domain"/>
    <property type="match status" value="1"/>
</dbReference>
<dbReference type="Pfam" id="PF03632">
    <property type="entry name" value="Glyco_hydro_65m"/>
    <property type="match status" value="1"/>
</dbReference>
<feature type="active site" description="Proton donor" evidence="2">
    <location>
        <position position="506"/>
    </location>
</feature>
<dbReference type="PANTHER" id="PTHR11051:SF13">
    <property type="entry name" value="GLYCOSYL TRANSFERASE"/>
    <property type="match status" value="1"/>
</dbReference>
<dbReference type="PANTHER" id="PTHR11051">
    <property type="entry name" value="GLYCOSYL HYDROLASE-RELATED"/>
    <property type="match status" value="1"/>
</dbReference>
<evidence type="ECO:0000259" key="5">
    <source>
        <dbReference type="Pfam" id="PF03633"/>
    </source>
</evidence>
<dbReference type="InterPro" id="IPR005195">
    <property type="entry name" value="Glyco_hydro_65_M"/>
</dbReference>
<dbReference type="InterPro" id="IPR005194">
    <property type="entry name" value="Glyco_hydro_65_C"/>
</dbReference>
<dbReference type="InterPro" id="IPR012341">
    <property type="entry name" value="6hp_glycosidase-like_sf"/>
</dbReference>
<organism evidence="7 8">
    <name type="scientific">Desulfuromonas soudanensis</name>
    <dbReference type="NCBI Taxonomy" id="1603606"/>
    <lineage>
        <taxon>Bacteria</taxon>
        <taxon>Pseudomonadati</taxon>
        <taxon>Thermodesulfobacteriota</taxon>
        <taxon>Desulfuromonadia</taxon>
        <taxon>Desulfuromonadales</taxon>
        <taxon>Desulfuromonadaceae</taxon>
        <taxon>Desulfuromonas</taxon>
    </lineage>
</organism>
<dbReference type="InterPro" id="IPR037018">
    <property type="entry name" value="GH65_N"/>
</dbReference>
<dbReference type="Gene3D" id="2.60.420.10">
    <property type="entry name" value="Maltose phosphorylase, domain 3"/>
    <property type="match status" value="1"/>
</dbReference>
<dbReference type="GO" id="GO:0005975">
    <property type="term" value="P:carbohydrate metabolic process"/>
    <property type="evidence" value="ECO:0007669"/>
    <property type="project" value="InterPro"/>
</dbReference>
<feature type="binding site" evidence="3">
    <location>
        <begin position="377"/>
        <end position="378"/>
    </location>
    <ligand>
        <name>substrate</name>
    </ligand>
</feature>
<dbReference type="InterPro" id="IPR017045">
    <property type="entry name" value="Malt_Pase/Glycosyl_Hdrlase"/>
</dbReference>
<feature type="binding site" evidence="3">
    <location>
        <begin position="618"/>
        <end position="619"/>
    </location>
    <ligand>
        <name>substrate</name>
    </ligand>
</feature>
<evidence type="ECO:0000259" key="4">
    <source>
        <dbReference type="Pfam" id="PF03632"/>
    </source>
</evidence>
<dbReference type="RefSeq" id="WP_053549768.1">
    <property type="nucleotide sequence ID" value="NZ_CP010802.1"/>
</dbReference>
<sequence length="787" mass="88775">MIRHQTLNPPPHIYPVDEWKIIERSFYPRFLAQTETLFAIGNGYLGMRGNFEEGSPEVHTGTFINGFHETWPIIYGELAFGFAKTGQTMLNLPDGKRINLYVDDELFSLPSAKLLLFERTLDMRSGTLDREILWETPSGKQVLIESRRLVSLEYRHLAAISYQVTVLNAAATVVIASQLRGNQVNQISQGDPRQAPGFRNRVLQPEVHYLKDQRALLGYRTKESGMTLGCGIEHAVESSCPYTVELNCSEDCGEAVFLVDALAKKPFQIVKYLSYHSSADAHPQELCTRAERILGRALEQGFDELLSSQARYLDDFWSHSDVQITEVPVDSPRPPGETQQALRWNLFQILQASSRAEDTGIPAKGLSGQTYQGHYFWDTEIYLLPFLSYTAPRVARNLLLFRYSMLAQARLRAREVNQKGALFPWRTINGNEASAYYAAGTAQYHINADIIFALKKYVEVTGDNSLLYNEGAEMLVETARLWADLGFYSERKGGKFCIHGVTGPDEYNTVVNNNTYTNLMARMNLNYAAKTIATLRDTYPDLFETLVYRTALDPDEIGEWQAAAESMYIPFDEKLGIYPQDDNFLDREVWDLKRTPQDKFPLFLYYHPLVIYRHQVIKQADIVLAMFLLGNEFSAEQKGDNFRYYDPLTTGDSSLSACIQSIVAAEIGDREKSEKYARYAVLMDLADIGGNVKDGCHIASMGGTWMVAVYGFGGMRDYDGALSFNPRLPDTVRSLRFALQVQGRNLEVELTAVKATYLLKKGMELAISHQGELIALLPGIPAVMAIR</sequence>
<evidence type="ECO:0000256" key="3">
    <source>
        <dbReference type="PIRSR" id="PIRSR036289-51"/>
    </source>
</evidence>
<reference evidence="7 8" key="1">
    <citation type="submission" date="2015-07" db="EMBL/GenBank/DDBJ databases">
        <title>Isolation and Genomic Characterization of a Novel Halophilic Metal-Reducing Deltaproteobacterium from the Deep Subsurface.</title>
        <authorList>
            <person name="Badalamenti J.P."/>
            <person name="Summers Z.M."/>
            <person name="Gralnick J.A."/>
            <person name="Bond D.R."/>
        </authorList>
    </citation>
    <scope>NUCLEOTIDE SEQUENCE [LARGE SCALE GENOMIC DNA]</scope>
    <source>
        <strain evidence="7 8">WTL</strain>
    </source>
</reference>
<dbReference type="STRING" id="1603606.DSOUD_0787"/>
<evidence type="ECO:0000256" key="1">
    <source>
        <dbReference type="ARBA" id="ARBA00006768"/>
    </source>
</evidence>
<dbReference type="PIRSF" id="PIRSF036289">
    <property type="entry name" value="Glycosyl_hydrolase_malt_phosph"/>
    <property type="match status" value="1"/>
</dbReference>
<dbReference type="Pfam" id="PF03633">
    <property type="entry name" value="Glyco_hydro_65C"/>
    <property type="match status" value="1"/>
</dbReference>
<dbReference type="AlphaFoldDB" id="A0A0M5IN65"/>
<feature type="domain" description="Glycoside hydrolase family 65 N-terminal" evidence="6">
    <location>
        <begin position="23"/>
        <end position="278"/>
    </location>
</feature>
<evidence type="ECO:0000313" key="7">
    <source>
        <dbReference type="EMBL" id="ALC15574.1"/>
    </source>
</evidence>
<keyword evidence="8" id="KW-1185">Reference proteome</keyword>
<dbReference type="InterPro" id="IPR008928">
    <property type="entry name" value="6-hairpin_glycosidase_sf"/>
</dbReference>
<dbReference type="PATRIC" id="fig|1603606.3.peg.864"/>
<dbReference type="KEGG" id="des:DSOUD_0787"/>
<accession>A0A0M5IN65</accession>
<comment type="similarity">
    <text evidence="1">Belongs to the glycosyl hydrolase 65 family.</text>
</comment>
<dbReference type="Gene3D" id="1.50.10.10">
    <property type="match status" value="1"/>
</dbReference>
<evidence type="ECO:0000256" key="2">
    <source>
        <dbReference type="PIRSR" id="PIRSR036289-50"/>
    </source>
</evidence>
<dbReference type="OrthoDB" id="414934at2"/>
<dbReference type="Pfam" id="PF03636">
    <property type="entry name" value="Glyco_hydro_65N"/>
    <property type="match status" value="1"/>
</dbReference>
<proteinExistence type="inferred from homology"/>
<dbReference type="GO" id="GO:0016757">
    <property type="term" value="F:glycosyltransferase activity"/>
    <property type="evidence" value="ECO:0007669"/>
    <property type="project" value="UniProtKB-ARBA"/>
</dbReference>
<name>A0A0M5IN65_9BACT</name>
<dbReference type="GO" id="GO:0030246">
    <property type="term" value="F:carbohydrate binding"/>
    <property type="evidence" value="ECO:0007669"/>
    <property type="project" value="InterPro"/>
</dbReference>
<feature type="domain" description="Glycoside hydrolase family 65 central catalytic" evidence="4">
    <location>
        <begin position="343"/>
        <end position="706"/>
    </location>
</feature>
<gene>
    <name evidence="7" type="ORF">DSOUD_0787</name>
</gene>
<dbReference type="Proteomes" id="UP000057158">
    <property type="component" value="Chromosome"/>
</dbReference>
<dbReference type="InterPro" id="IPR011013">
    <property type="entry name" value="Gal_mutarotase_sf_dom"/>
</dbReference>
<dbReference type="SUPFAM" id="SSF48208">
    <property type="entry name" value="Six-hairpin glycosidases"/>
    <property type="match status" value="1"/>
</dbReference>
<dbReference type="GO" id="GO:0004553">
    <property type="term" value="F:hydrolase activity, hydrolyzing O-glycosyl compounds"/>
    <property type="evidence" value="ECO:0007669"/>
    <property type="project" value="TreeGrafter"/>
</dbReference>
<dbReference type="SUPFAM" id="SSF74650">
    <property type="entry name" value="Galactose mutarotase-like"/>
    <property type="match status" value="1"/>
</dbReference>
<dbReference type="InterPro" id="IPR005196">
    <property type="entry name" value="Glyco_hydro_65_N"/>
</dbReference>
<dbReference type="EMBL" id="CP010802">
    <property type="protein sequence ID" value="ALC15574.1"/>
    <property type="molecule type" value="Genomic_DNA"/>
</dbReference>
<evidence type="ECO:0000313" key="8">
    <source>
        <dbReference type="Proteomes" id="UP000057158"/>
    </source>
</evidence>
<evidence type="ECO:0000259" key="6">
    <source>
        <dbReference type="Pfam" id="PF03636"/>
    </source>
</evidence>
<feature type="domain" description="Glycoside hydrolase family 65 C-terminal" evidence="5">
    <location>
        <begin position="715"/>
        <end position="775"/>
    </location>
</feature>